<proteinExistence type="predicted"/>
<accession>A0AAE0YFS6</accession>
<dbReference type="GO" id="GO:0080008">
    <property type="term" value="C:Cul4-RING E3 ubiquitin ligase complex"/>
    <property type="evidence" value="ECO:0007669"/>
    <property type="project" value="TreeGrafter"/>
</dbReference>
<dbReference type="PANTHER" id="PTHR14815:SF2">
    <property type="entry name" value="DDB1- AND CUL4-ASSOCIATED FACTOR 17"/>
    <property type="match status" value="1"/>
</dbReference>
<sequence length="440" mass="50828">MPDRKRKGILSCCNGSNNVYCQLIQREYFLQKSPRHSYRILGSLITKCEYTFKKVWSETSSQRISCDGSVGFLSSEFTRKIHIKFRKKTLIFFKNYSHCVDSSSFHPYHKFDVQQVSPSKIADALLTEGFPETVDLPYKGYKASMLALTKGNMLLRVDLQNGQLLEQVYVGLPRISFRTIQWNVVGESVALISSLFPSGQRRARQQTEWEKVKELVILSLFPLSFVCKFSVNKQVFGRHATDASVFLNLLTIMYSSGHVRMYSMETILQQYKLHGYQLREPMSDGTFFGVHPSPLTENVEIKELPPCLFEVRCRNRDVMLTLPPCYYIMCPFREENGHCCFSFETHKMVQSGCISKGETSIYEDRIALHADDSGRIVHMTNTQLRLLKLQHDEKRNETELVEDFVITRSIEVQLPSLKVSRSGRILKQRVIPDSVDMFER</sequence>
<dbReference type="Pfam" id="PF15802">
    <property type="entry name" value="DCAF17"/>
    <property type="match status" value="1"/>
</dbReference>
<comment type="caution">
    <text evidence="1">The sequence shown here is derived from an EMBL/GenBank/DDBJ whole genome shotgun (WGS) entry which is preliminary data.</text>
</comment>
<dbReference type="GO" id="GO:0016567">
    <property type="term" value="P:protein ubiquitination"/>
    <property type="evidence" value="ECO:0007669"/>
    <property type="project" value="InterPro"/>
</dbReference>
<dbReference type="PANTHER" id="PTHR14815">
    <property type="entry name" value="DDB1- AND CUL4-ASSOCIATED FACTOR 17"/>
    <property type="match status" value="1"/>
</dbReference>
<dbReference type="InterPro" id="IPR031620">
    <property type="entry name" value="DCAF17"/>
</dbReference>
<dbReference type="AlphaFoldDB" id="A0AAE0YFS6"/>
<protein>
    <submittedName>
        <fullName evidence="1">Uncharacterized protein</fullName>
    </submittedName>
</protein>
<name>A0AAE0YFS6_9GAST</name>
<reference evidence="1" key="1">
    <citation type="journal article" date="2023" name="G3 (Bethesda)">
        <title>A reference genome for the long-term kleptoplast-retaining sea slug Elysia crispata morphotype clarki.</title>
        <authorList>
            <person name="Eastman K.E."/>
            <person name="Pendleton A.L."/>
            <person name="Shaikh M.A."/>
            <person name="Suttiyut T."/>
            <person name="Ogas R."/>
            <person name="Tomko P."/>
            <person name="Gavelis G."/>
            <person name="Widhalm J.R."/>
            <person name="Wisecaver J.H."/>
        </authorList>
    </citation>
    <scope>NUCLEOTIDE SEQUENCE</scope>
    <source>
        <strain evidence="1">ECLA1</strain>
    </source>
</reference>
<feature type="non-terminal residue" evidence="1">
    <location>
        <position position="1"/>
    </location>
</feature>
<dbReference type="EMBL" id="JAWDGP010006306">
    <property type="protein sequence ID" value="KAK3743453.1"/>
    <property type="molecule type" value="Genomic_DNA"/>
</dbReference>
<dbReference type="Proteomes" id="UP001283361">
    <property type="component" value="Unassembled WGS sequence"/>
</dbReference>
<evidence type="ECO:0000313" key="2">
    <source>
        <dbReference type="Proteomes" id="UP001283361"/>
    </source>
</evidence>
<gene>
    <name evidence="1" type="ORF">RRG08_011297</name>
</gene>
<keyword evidence="2" id="KW-1185">Reference proteome</keyword>
<evidence type="ECO:0000313" key="1">
    <source>
        <dbReference type="EMBL" id="KAK3743453.1"/>
    </source>
</evidence>
<organism evidence="1 2">
    <name type="scientific">Elysia crispata</name>
    <name type="common">lettuce slug</name>
    <dbReference type="NCBI Taxonomy" id="231223"/>
    <lineage>
        <taxon>Eukaryota</taxon>
        <taxon>Metazoa</taxon>
        <taxon>Spiralia</taxon>
        <taxon>Lophotrochozoa</taxon>
        <taxon>Mollusca</taxon>
        <taxon>Gastropoda</taxon>
        <taxon>Heterobranchia</taxon>
        <taxon>Euthyneura</taxon>
        <taxon>Panpulmonata</taxon>
        <taxon>Sacoglossa</taxon>
        <taxon>Placobranchoidea</taxon>
        <taxon>Plakobranchidae</taxon>
        <taxon>Elysia</taxon>
    </lineage>
</organism>